<protein>
    <submittedName>
        <fullName evidence="2">Uncharacterized protein</fullName>
    </submittedName>
</protein>
<organism evidence="2">
    <name type="scientific">uncultured Thermomicrobiales bacterium</name>
    <dbReference type="NCBI Taxonomy" id="1645740"/>
    <lineage>
        <taxon>Bacteria</taxon>
        <taxon>Pseudomonadati</taxon>
        <taxon>Thermomicrobiota</taxon>
        <taxon>Thermomicrobia</taxon>
        <taxon>Thermomicrobiales</taxon>
        <taxon>environmental samples</taxon>
    </lineage>
</organism>
<feature type="transmembrane region" description="Helical" evidence="1">
    <location>
        <begin position="123"/>
        <end position="151"/>
    </location>
</feature>
<keyword evidence="1" id="KW-0472">Membrane</keyword>
<reference evidence="2" key="1">
    <citation type="submission" date="2020-02" db="EMBL/GenBank/DDBJ databases">
        <authorList>
            <person name="Meier V. D."/>
        </authorList>
    </citation>
    <scope>NUCLEOTIDE SEQUENCE</scope>
    <source>
        <strain evidence="2">AVDCRST_MAG88</strain>
    </source>
</reference>
<accession>A0A6J4VV27</accession>
<feature type="transmembrane region" description="Helical" evidence="1">
    <location>
        <begin position="20"/>
        <end position="53"/>
    </location>
</feature>
<proteinExistence type="predicted"/>
<keyword evidence="1" id="KW-0812">Transmembrane</keyword>
<gene>
    <name evidence="2" type="ORF">AVDCRST_MAG88-4743</name>
</gene>
<sequence>MQQSSGQLIGAAARVSVPYAAGFAAVLTLTGLIPCCGLLVFPAGSALIGYLVAPKLHSFMPPGETTTNNALYSGVGVGAAAMVALVIAAIVGGILSIALGGVISGLTGNFGDFAPAAAGGVVGLIGGIFGAIIGGAIFGTIFGFLGSYLALNRGTSAGTARPF</sequence>
<dbReference type="AlphaFoldDB" id="A0A6J4VV27"/>
<evidence type="ECO:0000256" key="1">
    <source>
        <dbReference type="SAM" id="Phobius"/>
    </source>
</evidence>
<keyword evidence="1" id="KW-1133">Transmembrane helix</keyword>
<evidence type="ECO:0000313" key="2">
    <source>
        <dbReference type="EMBL" id="CAA9590143.1"/>
    </source>
</evidence>
<dbReference type="EMBL" id="CADCWM010001236">
    <property type="protein sequence ID" value="CAA9590143.1"/>
    <property type="molecule type" value="Genomic_DNA"/>
</dbReference>
<feature type="transmembrane region" description="Helical" evidence="1">
    <location>
        <begin position="74"/>
        <end position="103"/>
    </location>
</feature>
<name>A0A6J4VV27_9BACT</name>